<keyword evidence="8" id="KW-0282">Flagellum</keyword>
<feature type="domain" description="Flagellar hook protein FlgE/F/G-like D1" evidence="7">
    <location>
        <begin position="81"/>
        <end position="147"/>
    </location>
</feature>
<dbReference type="InterPro" id="IPR019776">
    <property type="entry name" value="Flagellar_basal_body_rod_CS"/>
</dbReference>
<feature type="domain" description="Flagellar basal-body/hook protein C-terminal" evidence="6">
    <location>
        <begin position="190"/>
        <end position="231"/>
    </location>
</feature>
<keyword evidence="9" id="KW-1185">Reference proteome</keyword>
<dbReference type="InterPro" id="IPR001444">
    <property type="entry name" value="Flag_bb_rod_N"/>
</dbReference>
<accession>A0ABZ2TPE7</accession>
<dbReference type="PROSITE" id="PS00588">
    <property type="entry name" value="FLAGELLA_BB_ROD"/>
    <property type="match status" value="1"/>
</dbReference>
<feature type="domain" description="Flagellar basal body rod protein N-terminal" evidence="5">
    <location>
        <begin position="9"/>
        <end position="35"/>
    </location>
</feature>
<dbReference type="InterPro" id="IPR037925">
    <property type="entry name" value="FlgE/F/G-like"/>
</dbReference>
<name>A0ABZ2TPE7_9RHOB</name>
<dbReference type="Pfam" id="PF22692">
    <property type="entry name" value="LlgE_F_G_D1"/>
    <property type="match status" value="1"/>
</dbReference>
<comment type="similarity">
    <text evidence="2 4">Belongs to the flagella basal body rod proteins family.</text>
</comment>
<evidence type="ECO:0000256" key="1">
    <source>
        <dbReference type="ARBA" id="ARBA00004117"/>
    </source>
</evidence>
<dbReference type="InterPro" id="IPR053967">
    <property type="entry name" value="LlgE_F_G-like_D1"/>
</dbReference>
<evidence type="ECO:0000256" key="2">
    <source>
        <dbReference type="ARBA" id="ARBA00009677"/>
    </source>
</evidence>
<dbReference type="PANTHER" id="PTHR30435:SF19">
    <property type="entry name" value="FLAGELLAR BASAL-BODY ROD PROTEIN FLGG"/>
    <property type="match status" value="1"/>
</dbReference>
<dbReference type="NCBIfam" id="NF009332">
    <property type="entry name" value="PRK12690.1"/>
    <property type="match status" value="1"/>
</dbReference>
<dbReference type="InterPro" id="IPR010930">
    <property type="entry name" value="Flg_bb/hook_C_dom"/>
</dbReference>
<comment type="subcellular location">
    <subcellularLocation>
        <location evidence="1 4">Bacterial flagellum basal body</location>
    </subcellularLocation>
</comment>
<evidence type="ECO:0000259" key="5">
    <source>
        <dbReference type="Pfam" id="PF00460"/>
    </source>
</evidence>
<dbReference type="NCBIfam" id="TIGR02490">
    <property type="entry name" value="flgF"/>
    <property type="match status" value="1"/>
</dbReference>
<evidence type="ECO:0000313" key="8">
    <source>
        <dbReference type="EMBL" id="WYK19678.1"/>
    </source>
</evidence>
<proteinExistence type="inferred from homology"/>
<dbReference type="Pfam" id="PF06429">
    <property type="entry name" value="Flg_bbr_C"/>
    <property type="match status" value="1"/>
</dbReference>
<organism evidence="8 9">
    <name type="scientific">Roseovarius rhodophyticola</name>
    <dbReference type="NCBI Taxonomy" id="3080827"/>
    <lineage>
        <taxon>Bacteria</taxon>
        <taxon>Pseudomonadati</taxon>
        <taxon>Pseudomonadota</taxon>
        <taxon>Alphaproteobacteria</taxon>
        <taxon>Rhodobacterales</taxon>
        <taxon>Roseobacteraceae</taxon>
        <taxon>Roseovarius</taxon>
    </lineage>
</organism>
<dbReference type="RefSeq" id="WP_317056385.1">
    <property type="nucleotide sequence ID" value="NZ_CP146606.1"/>
</dbReference>
<dbReference type="PANTHER" id="PTHR30435">
    <property type="entry name" value="FLAGELLAR PROTEIN"/>
    <property type="match status" value="1"/>
</dbReference>
<dbReference type="InterPro" id="IPR020013">
    <property type="entry name" value="Flagellar_FlgE/F/G"/>
</dbReference>
<evidence type="ECO:0000313" key="9">
    <source>
        <dbReference type="Proteomes" id="UP001281305"/>
    </source>
</evidence>
<dbReference type="SUPFAM" id="SSF117143">
    <property type="entry name" value="Flagellar hook protein flgE"/>
    <property type="match status" value="1"/>
</dbReference>
<keyword evidence="3 4" id="KW-0975">Bacterial flagellum</keyword>
<comment type="subunit">
    <text evidence="4">The basal body constitutes a major portion of the flagellar organelle and consists of five rings (E,L,P,S, and M) mounted on a central rod. The rod consists of about 26 subunits of FlgG in the distal portion, and FlgB, FlgC and FlgF are thought to build up the proximal portion of the rod with about 6 subunits each.</text>
</comment>
<evidence type="ECO:0000256" key="4">
    <source>
        <dbReference type="RuleBase" id="RU362116"/>
    </source>
</evidence>
<sequence>MEATGYTTLNRQAGLLREMQTVANNIANSATTGYRAEGIIFSEHVSRTQNGPSLSMATANIGQTSLITGTLTQTGSTLDVAIQGDGFFLIETPNGERLSRAGSFSLSAEGDLVTNDGYRVLDTGGAPIFIPPDAADLGISTDGTISAGKRLLGQLGVVMPDNRDDLIREGGVMFRVEGTFDTVATPQLLQGFLEGSNVNPISEMTRMIEVQRAYEMGQSFLDAEDNRIRDVIKTLTR</sequence>
<dbReference type="InterPro" id="IPR012836">
    <property type="entry name" value="FlgF"/>
</dbReference>
<evidence type="ECO:0000259" key="6">
    <source>
        <dbReference type="Pfam" id="PF06429"/>
    </source>
</evidence>
<protein>
    <recommendedName>
        <fullName evidence="4">Flagellar basal-body rod protein FlgF</fullName>
    </recommendedName>
</protein>
<keyword evidence="8" id="KW-0969">Cilium</keyword>
<evidence type="ECO:0000259" key="7">
    <source>
        <dbReference type="Pfam" id="PF22692"/>
    </source>
</evidence>
<dbReference type="NCBIfam" id="TIGR03506">
    <property type="entry name" value="FlgEFG_subfam"/>
    <property type="match status" value="1"/>
</dbReference>
<dbReference type="Pfam" id="PF00460">
    <property type="entry name" value="Flg_bb_rod"/>
    <property type="match status" value="1"/>
</dbReference>
<dbReference type="Proteomes" id="UP001281305">
    <property type="component" value="Chromosome"/>
</dbReference>
<dbReference type="EMBL" id="CP146606">
    <property type="protein sequence ID" value="WYK19678.1"/>
    <property type="molecule type" value="Genomic_DNA"/>
</dbReference>
<keyword evidence="8" id="KW-0966">Cell projection</keyword>
<evidence type="ECO:0000256" key="3">
    <source>
        <dbReference type="ARBA" id="ARBA00023143"/>
    </source>
</evidence>
<reference evidence="8 9" key="1">
    <citation type="submission" date="2024-02" db="EMBL/GenBank/DDBJ databases">
        <title>Roseovarius strain W115 nov., isolated from a marine algae.</title>
        <authorList>
            <person name="Lee M.W."/>
            <person name="Lee J.K."/>
            <person name="Kim J.M."/>
            <person name="Choi D.G."/>
            <person name="Baek J.H."/>
            <person name="Bayburt H."/>
            <person name="Jung J.J."/>
            <person name="Han D.M."/>
            <person name="Jeon C.O."/>
        </authorList>
    </citation>
    <scope>NUCLEOTIDE SEQUENCE [LARGE SCALE GENOMIC DNA]</scope>
    <source>
        <strain evidence="8 9">W115</strain>
    </source>
</reference>
<gene>
    <name evidence="8" type="ORF">RZS32_007435</name>
</gene>